<dbReference type="Proteomes" id="UP000605361">
    <property type="component" value="Unassembled WGS sequence"/>
</dbReference>
<gene>
    <name evidence="2" type="ORF">ITP53_27335</name>
</gene>
<dbReference type="EMBL" id="JADOGI010000090">
    <property type="protein sequence ID" value="MBF8189382.1"/>
    <property type="molecule type" value="Genomic_DNA"/>
</dbReference>
<accession>A0A931F197</accession>
<comment type="caution">
    <text evidence="2">The sequence shown here is derived from an EMBL/GenBank/DDBJ whole genome shotgun (WGS) entry which is preliminary data.</text>
</comment>
<dbReference type="Pfam" id="PF12680">
    <property type="entry name" value="SnoaL_2"/>
    <property type="match status" value="1"/>
</dbReference>
<feature type="domain" description="SnoaL-like" evidence="1">
    <location>
        <begin position="13"/>
        <end position="103"/>
    </location>
</feature>
<evidence type="ECO:0000313" key="3">
    <source>
        <dbReference type="Proteomes" id="UP000605361"/>
    </source>
</evidence>
<evidence type="ECO:0000313" key="2">
    <source>
        <dbReference type="EMBL" id="MBF8189382.1"/>
    </source>
</evidence>
<organism evidence="2 3">
    <name type="scientific">Nonomuraea cypriaca</name>
    <dbReference type="NCBI Taxonomy" id="1187855"/>
    <lineage>
        <taxon>Bacteria</taxon>
        <taxon>Bacillati</taxon>
        <taxon>Actinomycetota</taxon>
        <taxon>Actinomycetes</taxon>
        <taxon>Streptosporangiales</taxon>
        <taxon>Streptosporangiaceae</taxon>
        <taxon>Nonomuraea</taxon>
    </lineage>
</organism>
<keyword evidence="3" id="KW-1185">Reference proteome</keyword>
<dbReference type="InterPro" id="IPR032710">
    <property type="entry name" value="NTF2-like_dom_sf"/>
</dbReference>
<sequence>MNTQKSPAETAVAFIEAFGRHDLAAMSRHVAPDVVFESPRGTIEGAPAVLEEIGQFAEAVAKVKILSVLGDADEAMIMYDMVTGPFGTLRAVDHLVIRDGRITADRLVFDTYELRKAPGSSS</sequence>
<dbReference type="Gene3D" id="3.10.450.50">
    <property type="match status" value="1"/>
</dbReference>
<dbReference type="AlphaFoldDB" id="A0A931F197"/>
<name>A0A931F197_9ACTN</name>
<proteinExistence type="predicted"/>
<evidence type="ECO:0000259" key="1">
    <source>
        <dbReference type="Pfam" id="PF12680"/>
    </source>
</evidence>
<dbReference type="SUPFAM" id="SSF54427">
    <property type="entry name" value="NTF2-like"/>
    <property type="match status" value="1"/>
</dbReference>
<dbReference type="InterPro" id="IPR037401">
    <property type="entry name" value="SnoaL-like"/>
</dbReference>
<reference evidence="2" key="1">
    <citation type="submission" date="2020-11" db="EMBL/GenBank/DDBJ databases">
        <title>Whole-genome analyses of Nonomuraea sp. K274.</title>
        <authorList>
            <person name="Veyisoglu A."/>
        </authorList>
    </citation>
    <scope>NUCLEOTIDE SEQUENCE</scope>
    <source>
        <strain evidence="2">K274</strain>
    </source>
</reference>
<dbReference type="RefSeq" id="WP_195898319.1">
    <property type="nucleotide sequence ID" value="NZ_JADOGI010000090.1"/>
</dbReference>
<protein>
    <submittedName>
        <fullName evidence="2">Nuclear transport factor 2 family protein</fullName>
    </submittedName>
</protein>